<feature type="binding site" evidence="9">
    <location>
        <position position="147"/>
    </location>
    <ligand>
        <name>FAD</name>
        <dbReference type="ChEBI" id="CHEBI:57692"/>
    </ligand>
</feature>
<dbReference type="Gene3D" id="2.40.30.10">
    <property type="entry name" value="Translation factors"/>
    <property type="match status" value="1"/>
</dbReference>
<dbReference type="STRING" id="61424.A0A2T9YZX3"/>
<dbReference type="Pfam" id="PF00175">
    <property type="entry name" value="NAD_binding_1"/>
    <property type="match status" value="1"/>
</dbReference>
<comment type="similarity">
    <text evidence="3">Belongs to the flavoprotein pyridine nucleotide cytochrome reductase family.</text>
</comment>
<keyword evidence="7" id="KW-0560">Oxidoreductase</keyword>
<feature type="binding site" evidence="9">
    <location>
        <position position="144"/>
    </location>
    <ligand>
        <name>FAD</name>
        <dbReference type="ChEBI" id="CHEBI:57692"/>
    </ligand>
</feature>
<reference evidence="11 12" key="1">
    <citation type="journal article" date="2018" name="MBio">
        <title>Comparative Genomics Reveals the Core Gene Toolbox for the Fungus-Insect Symbiosis.</title>
        <authorList>
            <person name="Wang Y."/>
            <person name="Stata M."/>
            <person name="Wang W."/>
            <person name="Stajich J.E."/>
            <person name="White M.M."/>
            <person name="Moncalvo J.M."/>
        </authorList>
    </citation>
    <scope>NUCLEOTIDE SEQUENCE [LARGE SCALE GENOMIC DNA]</scope>
    <source>
        <strain evidence="11 12">AUS-77-4</strain>
    </source>
</reference>
<name>A0A2T9YZX3_9FUNG</name>
<evidence type="ECO:0000256" key="1">
    <source>
        <dbReference type="ARBA" id="ARBA00001974"/>
    </source>
</evidence>
<dbReference type="InterPro" id="IPR017938">
    <property type="entry name" value="Riboflavin_synthase-like_b-brl"/>
</dbReference>
<evidence type="ECO:0000259" key="10">
    <source>
        <dbReference type="PROSITE" id="PS51384"/>
    </source>
</evidence>
<dbReference type="OrthoDB" id="432685at2759"/>
<evidence type="ECO:0000256" key="8">
    <source>
        <dbReference type="ARBA" id="ARBA00023027"/>
    </source>
</evidence>
<feature type="binding site" evidence="9">
    <location>
        <position position="136"/>
    </location>
    <ligand>
        <name>FAD</name>
        <dbReference type="ChEBI" id="CHEBI:57692"/>
    </ligand>
</feature>
<dbReference type="Gene3D" id="3.40.50.80">
    <property type="entry name" value="Nucleotide-binding domain of ferredoxin-NADP reductase (FNR) module"/>
    <property type="match status" value="1"/>
</dbReference>
<dbReference type="InterPro" id="IPR001834">
    <property type="entry name" value="CBR-like"/>
</dbReference>
<evidence type="ECO:0000256" key="5">
    <source>
        <dbReference type="ARBA" id="ARBA00022630"/>
    </source>
</evidence>
<comment type="caution">
    <text evidence="11">The sequence shown here is derived from an EMBL/GenBank/DDBJ whole genome shotgun (WGS) entry which is preliminary data.</text>
</comment>
<keyword evidence="5 9" id="KW-0285">Flavoprotein</keyword>
<feature type="binding site" evidence="9">
    <location>
        <position position="186"/>
    </location>
    <ligand>
        <name>FAD</name>
        <dbReference type="ChEBI" id="CHEBI:57692"/>
    </ligand>
</feature>
<gene>
    <name evidence="11" type="ORF">BB559_001857</name>
</gene>
<sequence>MTLLTTVVATGSAIGLYNHFQKDKNSSSVDPSMVKECSHFKNQKRFGGPKPPRKYTLSSIQDVSPDTKRLRFTIPSNTNVNETHKNVNTESEFQIAPIGIVIGVIPPFTKGVFPVIRPYTPIECGSIDGHDYMDLIIKKNTFGKTSMSAHLHDLEVGETMRFGGPINTFDYSKISDRMIAGGSGITPMIQVINDFVKSISASNSMKDSDKQSFPTLKLLYANKTKEDILLKDYLDSLQKQYPDNIKIKYIVDKPDTNNSFETGRIDKEKIQKYMPNPQLSDKCMLFVCGPPGMMSSVCGEKPTFFKQGAVTGILKEMGYTNNNVYKL</sequence>
<feature type="binding site" evidence="9">
    <location>
        <position position="117"/>
    </location>
    <ligand>
        <name>FAD</name>
        <dbReference type="ChEBI" id="CHEBI:57692"/>
    </ligand>
</feature>
<dbReference type="InterPro" id="IPR008333">
    <property type="entry name" value="Cbr1-like_FAD-bd_dom"/>
</dbReference>
<dbReference type="InterPro" id="IPR001433">
    <property type="entry name" value="OxRdtase_FAD/NAD-bd"/>
</dbReference>
<keyword evidence="8" id="KW-0520">NAD</keyword>
<feature type="binding site" evidence="9">
    <location>
        <position position="119"/>
    </location>
    <ligand>
        <name>FAD</name>
        <dbReference type="ChEBI" id="CHEBI:57692"/>
    </ligand>
</feature>
<dbReference type="InterPro" id="IPR017927">
    <property type="entry name" value="FAD-bd_FR_type"/>
</dbReference>
<dbReference type="GO" id="GO:0005741">
    <property type="term" value="C:mitochondrial outer membrane"/>
    <property type="evidence" value="ECO:0007669"/>
    <property type="project" value="UniProtKB-SubCell"/>
</dbReference>
<comment type="cofactor">
    <cofactor evidence="1 9">
        <name>FAD</name>
        <dbReference type="ChEBI" id="CHEBI:57692"/>
    </cofactor>
</comment>
<organism evidence="11 12">
    <name type="scientific">Furculomyces boomerangus</name>
    <dbReference type="NCBI Taxonomy" id="61424"/>
    <lineage>
        <taxon>Eukaryota</taxon>
        <taxon>Fungi</taxon>
        <taxon>Fungi incertae sedis</taxon>
        <taxon>Zoopagomycota</taxon>
        <taxon>Kickxellomycotina</taxon>
        <taxon>Harpellomycetes</taxon>
        <taxon>Harpellales</taxon>
        <taxon>Harpellaceae</taxon>
        <taxon>Furculomyces</taxon>
    </lineage>
</organism>
<evidence type="ECO:0000256" key="3">
    <source>
        <dbReference type="ARBA" id="ARBA00006105"/>
    </source>
</evidence>
<dbReference type="Proteomes" id="UP000245699">
    <property type="component" value="Unassembled WGS sequence"/>
</dbReference>
<dbReference type="AlphaFoldDB" id="A0A2T9YZX3"/>
<feature type="domain" description="FAD-binding FR-type" evidence="10">
    <location>
        <begin position="50"/>
        <end position="172"/>
    </location>
</feature>
<dbReference type="GO" id="GO:0090524">
    <property type="term" value="F:cytochrome-b5 reductase activity, acting on NADH"/>
    <property type="evidence" value="ECO:0007669"/>
    <property type="project" value="UniProtKB-EC"/>
</dbReference>
<comment type="subcellular location">
    <subcellularLocation>
        <location evidence="2">Mitochondrion outer membrane</location>
        <topology evidence="2">Single-pass membrane protein</topology>
    </subcellularLocation>
</comment>
<evidence type="ECO:0000256" key="2">
    <source>
        <dbReference type="ARBA" id="ARBA00004572"/>
    </source>
</evidence>
<accession>A0A2T9YZX3</accession>
<keyword evidence="12" id="KW-1185">Reference proteome</keyword>
<feature type="binding site" evidence="9">
    <location>
        <position position="138"/>
    </location>
    <ligand>
        <name>FAD</name>
        <dbReference type="ChEBI" id="CHEBI:57692"/>
    </ligand>
</feature>
<evidence type="ECO:0000256" key="9">
    <source>
        <dbReference type="PIRSR" id="PIRSR601834-1"/>
    </source>
</evidence>
<protein>
    <recommendedName>
        <fullName evidence="4">cytochrome-b5 reductase</fullName>
        <ecNumber evidence="4">1.6.2.2</ecNumber>
    </recommendedName>
</protein>
<evidence type="ECO:0000313" key="12">
    <source>
        <dbReference type="Proteomes" id="UP000245699"/>
    </source>
</evidence>
<evidence type="ECO:0000313" key="11">
    <source>
        <dbReference type="EMBL" id="PVU97902.1"/>
    </source>
</evidence>
<evidence type="ECO:0000256" key="4">
    <source>
        <dbReference type="ARBA" id="ARBA00012011"/>
    </source>
</evidence>
<evidence type="ECO:0000256" key="7">
    <source>
        <dbReference type="ARBA" id="ARBA00023002"/>
    </source>
</evidence>
<dbReference type="InterPro" id="IPR039261">
    <property type="entry name" value="FNR_nucleotide-bd"/>
</dbReference>
<feature type="binding site" evidence="9">
    <location>
        <position position="148"/>
    </location>
    <ligand>
        <name>FAD</name>
        <dbReference type="ChEBI" id="CHEBI:57692"/>
    </ligand>
</feature>
<dbReference type="EC" id="1.6.2.2" evidence="4"/>
<dbReference type="SUPFAM" id="SSF63380">
    <property type="entry name" value="Riboflavin synthase domain-like"/>
    <property type="match status" value="1"/>
</dbReference>
<evidence type="ECO:0000256" key="6">
    <source>
        <dbReference type="ARBA" id="ARBA00022827"/>
    </source>
</evidence>
<dbReference type="CDD" id="cd06183">
    <property type="entry name" value="cyt_b5_reduct_like"/>
    <property type="match status" value="1"/>
</dbReference>
<proteinExistence type="inferred from homology"/>
<dbReference type="SUPFAM" id="SSF52343">
    <property type="entry name" value="Ferredoxin reductase-like, C-terminal NADP-linked domain"/>
    <property type="match status" value="1"/>
</dbReference>
<dbReference type="PRINTS" id="PR00406">
    <property type="entry name" value="CYTB5RDTASE"/>
</dbReference>
<dbReference type="PANTHER" id="PTHR19370:SF171">
    <property type="entry name" value="NADH-CYTOCHROME B5 REDUCTASE 2"/>
    <property type="match status" value="1"/>
</dbReference>
<dbReference type="PROSITE" id="PS51384">
    <property type="entry name" value="FAD_FR"/>
    <property type="match status" value="1"/>
</dbReference>
<keyword evidence="6 9" id="KW-0274">FAD</keyword>
<dbReference type="Pfam" id="PF00970">
    <property type="entry name" value="FAD_binding_6"/>
    <property type="match status" value="1"/>
</dbReference>
<dbReference type="PANTHER" id="PTHR19370">
    <property type="entry name" value="NADH-CYTOCHROME B5 REDUCTASE"/>
    <property type="match status" value="1"/>
</dbReference>
<dbReference type="EMBL" id="MBFT01000094">
    <property type="protein sequence ID" value="PVU97902.1"/>
    <property type="molecule type" value="Genomic_DNA"/>
</dbReference>
<feature type="binding site" evidence="9">
    <location>
        <position position="118"/>
    </location>
    <ligand>
        <name>FAD</name>
        <dbReference type="ChEBI" id="CHEBI:57692"/>
    </ligand>
</feature>
<dbReference type="FunFam" id="3.40.50.80:FF:000009">
    <property type="entry name" value="NADH-cytochrome b5 reductase"/>
    <property type="match status" value="1"/>
</dbReference>